<name>A0ACC3A1U7_9EURO</name>
<organism evidence="1 2">
    <name type="scientific">Neophaeococcomyces mojaviensis</name>
    <dbReference type="NCBI Taxonomy" id="3383035"/>
    <lineage>
        <taxon>Eukaryota</taxon>
        <taxon>Fungi</taxon>
        <taxon>Dikarya</taxon>
        <taxon>Ascomycota</taxon>
        <taxon>Pezizomycotina</taxon>
        <taxon>Eurotiomycetes</taxon>
        <taxon>Chaetothyriomycetidae</taxon>
        <taxon>Chaetothyriales</taxon>
        <taxon>Chaetothyriales incertae sedis</taxon>
        <taxon>Neophaeococcomyces</taxon>
    </lineage>
</organism>
<sequence length="934" mass="106079">MPTISNVSKPQPLRYRDEYTIGIVCALKNETIALQSAFDYFFLKEDEKVETAAGDGNTYSFGTMERYHVVLAHLGDMGGIEATAVARDMRRSFPNIKLCLVVGICGIVPRILDEETFLGDVVISTHLKQYDRGKEYPSGFRSTNMLGAASVQLTRAFSFLATPQPMRHLRELMKQHLTDLNHHEDMKSFHHPGYRLDVLYEPDYVHEHRNQSCDTCHTGKYCEVAVKTNCDDLACSAQKLVSRDRILRLDEITEAMREAADVAHRQALDESFHATILPKVYLGTVASGNKVMKNGTMRDQVAVEHEVVAFEMEGAGVWNTFPTIVIKAGCDYADSHKNKKFQKYAAMTAAACAKAFLGQLQMGLPKNVELGPVPEPGGQSSGMKCHIDTDDRTDDHHYPAHRRPKLHLGDVPYHGRAPDLSTRPDEVKKFGLCLGPAPQIDPTYFIGRASELGAMNEVLQPKSQLAEQRRVVLGGMGGVGKTQLAIAYAKQYQHLYWSVFWLNATSEIMLQASFRLVAERVFTVQEREPLDDEQTWARVREWLSDTRNTQWLLIFDNYDDPDLFDVKAYYPYAAHGSVIVTTRLPDRVSGQQVRVKPLQCVEESLDILQTRCERDNVRADPYARRLAERLGGLPLALATTGAHLRKSTFTFEQHLQEYEKRWNINPRRPLKLQEYQDRTLYTTWDLSFARLASDDPDAAQMLKLLAYFDNQKIWYELLHAGCKDDLPMWLRESITNPVDFEGVMRTLTDYCFVEVQTAMQCYSMHQCVHDWALAGLNSVIDTRTYWYAFDCVAASIRKDDWGSYGLLHYAQLAPHAMRLVHNRFQQDEQINDITLDRIDEAVYIASLLQDQVQLIAAEQMYQRALAGKEKALGAEHPSTLRTVNNLGNLYHDQGKLDSAEQMYERALAGKEKVLGPEHPSTLDTVNNLGNLYWN</sequence>
<comment type="caution">
    <text evidence="1">The sequence shown here is derived from an EMBL/GenBank/DDBJ whole genome shotgun (WGS) entry which is preliminary data.</text>
</comment>
<protein>
    <submittedName>
        <fullName evidence="1">Uncharacterized protein</fullName>
    </submittedName>
</protein>
<evidence type="ECO:0000313" key="1">
    <source>
        <dbReference type="EMBL" id="KAJ9654121.1"/>
    </source>
</evidence>
<dbReference type="EMBL" id="JAPDRQ010000131">
    <property type="protein sequence ID" value="KAJ9654121.1"/>
    <property type="molecule type" value="Genomic_DNA"/>
</dbReference>
<accession>A0ACC3A1U7</accession>
<evidence type="ECO:0000313" key="2">
    <source>
        <dbReference type="Proteomes" id="UP001172386"/>
    </source>
</evidence>
<proteinExistence type="predicted"/>
<dbReference type="Proteomes" id="UP001172386">
    <property type="component" value="Unassembled WGS sequence"/>
</dbReference>
<gene>
    <name evidence="1" type="ORF">H2198_006801</name>
</gene>
<keyword evidence="2" id="KW-1185">Reference proteome</keyword>
<reference evidence="1" key="1">
    <citation type="submission" date="2022-10" db="EMBL/GenBank/DDBJ databases">
        <title>Culturing micro-colonial fungi from biological soil crusts in the Mojave desert and describing Neophaeococcomyces mojavensis, and introducing the new genera and species Taxawa tesnikishii.</title>
        <authorList>
            <person name="Kurbessoian T."/>
            <person name="Stajich J.E."/>
        </authorList>
    </citation>
    <scope>NUCLEOTIDE SEQUENCE</scope>
    <source>
        <strain evidence="1">JES_112</strain>
    </source>
</reference>